<dbReference type="Proteomes" id="UP000636709">
    <property type="component" value="Unassembled WGS sequence"/>
</dbReference>
<dbReference type="Pfam" id="PF07859">
    <property type="entry name" value="Abhydrolase_3"/>
    <property type="match status" value="1"/>
</dbReference>
<comment type="similarity">
    <text evidence="1">Belongs to the 'GDXG' lipolytic enzyme family.</text>
</comment>
<dbReference type="InterPro" id="IPR029058">
    <property type="entry name" value="AB_hydrolase_fold"/>
</dbReference>
<sequence>MARLDSFWLGLFWLDFLALGFITEVSFHAHQSPPRHHFVLQQEAALYCLTEALQLRIKEASETDDAVVCDIPTHFRVYKSGRVERLHQPVFVPAGVDDASGVASKDVILDAGTGLSVRLFLPKLPEPSSSPKKLPVLVYFHGGAFIIESAKSALYHNYVASLAAAAGVLAVSVDYRLAPEHPFPAAYDDCWAALRWASAAQDSWLAEHGDVSRLFVAGDSAGGNIVHNLLVRASSLMFGTGIEGAILLHSFFVGSTAVEGESERAIAITAKLWAFACPDAAGGADDAWINPIAPGAAAAGLERLGCKRVLVCAAEMDWLAARDRAYYEAVVASGWPGSAAWLESEGVGHVFFLLKPDFEKNKQLMDRVVAFIAGS</sequence>
<dbReference type="AlphaFoldDB" id="A0A835FZV8"/>
<keyword evidence="4" id="KW-0472">Membrane</keyword>
<dbReference type="GO" id="GO:0016787">
    <property type="term" value="F:hydrolase activity"/>
    <property type="evidence" value="ECO:0007669"/>
    <property type="project" value="UniProtKB-KW"/>
</dbReference>
<evidence type="ECO:0000256" key="3">
    <source>
        <dbReference type="PROSITE-ProRule" id="PRU10038"/>
    </source>
</evidence>
<reference evidence="6" key="1">
    <citation type="submission" date="2020-07" db="EMBL/GenBank/DDBJ databases">
        <title>Genome sequence and genetic diversity analysis of an under-domesticated orphan crop, white fonio (Digitaria exilis).</title>
        <authorList>
            <person name="Bennetzen J.L."/>
            <person name="Chen S."/>
            <person name="Ma X."/>
            <person name="Wang X."/>
            <person name="Yssel A.E.J."/>
            <person name="Chaluvadi S.R."/>
            <person name="Johnson M."/>
            <person name="Gangashetty P."/>
            <person name="Hamidou F."/>
            <person name="Sanogo M.D."/>
            <person name="Zwaenepoel A."/>
            <person name="Wallace J."/>
            <person name="Van De Peer Y."/>
            <person name="Van Deynze A."/>
        </authorList>
    </citation>
    <scope>NUCLEOTIDE SEQUENCE</scope>
    <source>
        <tissue evidence="6">Leaves</tissue>
    </source>
</reference>
<evidence type="ECO:0000313" key="7">
    <source>
        <dbReference type="Proteomes" id="UP000636709"/>
    </source>
</evidence>
<dbReference type="InterPro" id="IPR033140">
    <property type="entry name" value="Lipase_GDXG_put_SER_AS"/>
</dbReference>
<dbReference type="Gene3D" id="3.40.50.1820">
    <property type="entry name" value="alpha/beta hydrolase"/>
    <property type="match status" value="1"/>
</dbReference>
<evidence type="ECO:0000259" key="5">
    <source>
        <dbReference type="Pfam" id="PF07859"/>
    </source>
</evidence>
<evidence type="ECO:0000313" key="6">
    <source>
        <dbReference type="EMBL" id="KAF8781147.1"/>
    </source>
</evidence>
<feature type="active site" evidence="3">
    <location>
        <position position="220"/>
    </location>
</feature>
<dbReference type="InterPro" id="IPR002168">
    <property type="entry name" value="Lipase_GDXG_HIS_AS"/>
</dbReference>
<dbReference type="PANTHER" id="PTHR23024">
    <property type="entry name" value="ARYLACETAMIDE DEACETYLASE"/>
    <property type="match status" value="1"/>
</dbReference>
<comment type="caution">
    <text evidence="6">The sequence shown here is derived from an EMBL/GenBank/DDBJ whole genome shotgun (WGS) entry which is preliminary data.</text>
</comment>
<proteinExistence type="inferred from homology"/>
<keyword evidence="4" id="KW-0812">Transmembrane</keyword>
<evidence type="ECO:0000256" key="4">
    <source>
        <dbReference type="SAM" id="Phobius"/>
    </source>
</evidence>
<dbReference type="OrthoDB" id="408631at2759"/>
<accession>A0A835FZV8</accession>
<dbReference type="PROSITE" id="PS01174">
    <property type="entry name" value="LIPASE_GDXG_SER"/>
    <property type="match status" value="1"/>
</dbReference>
<keyword evidence="2" id="KW-0378">Hydrolase</keyword>
<feature type="transmembrane region" description="Helical" evidence="4">
    <location>
        <begin position="6"/>
        <end position="27"/>
    </location>
</feature>
<organism evidence="6 7">
    <name type="scientific">Digitaria exilis</name>
    <dbReference type="NCBI Taxonomy" id="1010633"/>
    <lineage>
        <taxon>Eukaryota</taxon>
        <taxon>Viridiplantae</taxon>
        <taxon>Streptophyta</taxon>
        <taxon>Embryophyta</taxon>
        <taxon>Tracheophyta</taxon>
        <taxon>Spermatophyta</taxon>
        <taxon>Magnoliopsida</taxon>
        <taxon>Liliopsida</taxon>
        <taxon>Poales</taxon>
        <taxon>Poaceae</taxon>
        <taxon>PACMAD clade</taxon>
        <taxon>Panicoideae</taxon>
        <taxon>Panicodae</taxon>
        <taxon>Paniceae</taxon>
        <taxon>Anthephorinae</taxon>
        <taxon>Digitaria</taxon>
    </lineage>
</organism>
<dbReference type="SUPFAM" id="SSF53474">
    <property type="entry name" value="alpha/beta-Hydrolases"/>
    <property type="match status" value="1"/>
</dbReference>
<gene>
    <name evidence="6" type="ORF">HU200_001124</name>
</gene>
<keyword evidence="4" id="KW-1133">Transmembrane helix</keyword>
<feature type="domain" description="Alpha/beta hydrolase fold-3" evidence="5">
    <location>
        <begin position="137"/>
        <end position="352"/>
    </location>
</feature>
<dbReference type="EMBL" id="JACEFO010000112">
    <property type="protein sequence ID" value="KAF8781147.1"/>
    <property type="molecule type" value="Genomic_DNA"/>
</dbReference>
<dbReference type="InterPro" id="IPR013094">
    <property type="entry name" value="AB_hydrolase_3"/>
</dbReference>
<evidence type="ECO:0000256" key="1">
    <source>
        <dbReference type="ARBA" id="ARBA00010515"/>
    </source>
</evidence>
<evidence type="ECO:0000256" key="2">
    <source>
        <dbReference type="ARBA" id="ARBA00022801"/>
    </source>
</evidence>
<dbReference type="InterPro" id="IPR050466">
    <property type="entry name" value="Carboxylest/Gibb_receptor"/>
</dbReference>
<keyword evidence="7" id="KW-1185">Reference proteome</keyword>
<protein>
    <recommendedName>
        <fullName evidence="5">Alpha/beta hydrolase fold-3 domain-containing protein</fullName>
    </recommendedName>
</protein>
<dbReference type="PANTHER" id="PTHR23024:SF577">
    <property type="entry name" value="CARBOXYLESTERASE 2-RELATED"/>
    <property type="match status" value="1"/>
</dbReference>
<dbReference type="PROSITE" id="PS01173">
    <property type="entry name" value="LIPASE_GDXG_HIS"/>
    <property type="match status" value="1"/>
</dbReference>
<name>A0A835FZV8_9POAL</name>